<feature type="domain" description="BON" evidence="2">
    <location>
        <begin position="77"/>
        <end position="145"/>
    </location>
</feature>
<dbReference type="InterPro" id="IPR007055">
    <property type="entry name" value="BON_dom"/>
</dbReference>
<evidence type="ECO:0000313" key="4">
    <source>
        <dbReference type="Proteomes" id="UP000305095"/>
    </source>
</evidence>
<dbReference type="SMART" id="SM00749">
    <property type="entry name" value="BON"/>
    <property type="match status" value="3"/>
</dbReference>
<dbReference type="Gene3D" id="3.30.1340.30">
    <property type="match status" value="3"/>
</dbReference>
<organism evidence="3 4">
    <name type="scientific">Bradyrhizobium elkanii</name>
    <dbReference type="NCBI Taxonomy" id="29448"/>
    <lineage>
        <taxon>Bacteria</taxon>
        <taxon>Pseudomonadati</taxon>
        <taxon>Pseudomonadota</taxon>
        <taxon>Alphaproteobacteria</taxon>
        <taxon>Hyphomicrobiales</taxon>
        <taxon>Nitrobacteraceae</taxon>
        <taxon>Bradyrhizobium</taxon>
    </lineage>
</organism>
<evidence type="ECO:0000313" key="3">
    <source>
        <dbReference type="EMBL" id="TKV79662.1"/>
    </source>
</evidence>
<dbReference type="RefSeq" id="WP_137479947.1">
    <property type="nucleotide sequence ID" value="NZ_SZZP01000012.1"/>
</dbReference>
<evidence type="ECO:0000259" key="2">
    <source>
        <dbReference type="PROSITE" id="PS50914"/>
    </source>
</evidence>
<keyword evidence="1" id="KW-0732">Signal</keyword>
<dbReference type="InterPro" id="IPR014004">
    <property type="entry name" value="Transpt-assoc_nodulatn_dom_bac"/>
</dbReference>
<feature type="domain" description="BON" evidence="2">
    <location>
        <begin position="148"/>
        <end position="217"/>
    </location>
</feature>
<feature type="domain" description="BON" evidence="2">
    <location>
        <begin position="2"/>
        <end position="70"/>
    </location>
</feature>
<protein>
    <submittedName>
        <fullName evidence="3">BON domain-containing protein</fullName>
    </submittedName>
</protein>
<dbReference type="PANTHER" id="PTHR34606:SF4">
    <property type="entry name" value="OUTER MEMBRANE LIPOPROTEIN DOLP"/>
    <property type="match status" value="1"/>
</dbReference>
<comment type="caution">
    <text evidence="3">The sequence shown here is derived from an EMBL/GenBank/DDBJ whole genome shotgun (WGS) entry which is preliminary data.</text>
</comment>
<dbReference type="AlphaFoldDB" id="A0A4U6S0V6"/>
<reference evidence="3 4" key="1">
    <citation type="submission" date="2019-05" db="EMBL/GenBank/DDBJ databases">
        <title>Draft Genome of Bradyrhizobium elkanii strain SEMIA 938, Used in Commercial Inoculants for Lupinus spp. in Brazil.</title>
        <authorList>
            <person name="Hungria M."/>
            <person name="Delamuta J.R.M."/>
            <person name="Ribeiro R.A."/>
            <person name="Nogueira M.A."/>
        </authorList>
    </citation>
    <scope>NUCLEOTIDE SEQUENCE [LARGE SCALE GENOMIC DNA]</scope>
    <source>
        <strain evidence="3 4">Semia 938</strain>
    </source>
</reference>
<sequence>MDNRQLQQMVLDELDFEPSIDSANIGVVADCGVVTLTGHVPSYAQKVAAEQAARRVKGVHGVAQEIEVRYASDKRTSDDEIAKRALSIIRWDTTIPDDAVQVTVQKGLVTLTGKVAWQFQKNAAEKAVWRLSGVVGVLNDIELIPRPIASDIKKKIEQALTRRAHIEADAIRVNVTDGNNVKLEGKVDCWDERQAVERAAWSVDGVQFVQDRLTIGR</sequence>
<evidence type="ECO:0000256" key="1">
    <source>
        <dbReference type="ARBA" id="ARBA00022729"/>
    </source>
</evidence>
<dbReference type="InterPro" id="IPR051686">
    <property type="entry name" value="Lipoprotein_DolP"/>
</dbReference>
<dbReference type="EMBL" id="SZZP01000012">
    <property type="protein sequence ID" value="TKV79662.1"/>
    <property type="molecule type" value="Genomic_DNA"/>
</dbReference>
<gene>
    <name evidence="3" type="ORF">FDV58_21140</name>
</gene>
<dbReference type="PANTHER" id="PTHR34606">
    <property type="entry name" value="BON DOMAIN-CONTAINING PROTEIN"/>
    <property type="match status" value="1"/>
</dbReference>
<accession>A0A4U6S0V6</accession>
<dbReference type="PROSITE" id="PS50914">
    <property type="entry name" value="BON"/>
    <property type="match status" value="3"/>
</dbReference>
<proteinExistence type="predicted"/>
<dbReference type="Pfam" id="PF04972">
    <property type="entry name" value="BON"/>
    <property type="match status" value="3"/>
</dbReference>
<name>A0A4U6S0V6_BRAEL</name>
<dbReference type="Proteomes" id="UP000305095">
    <property type="component" value="Unassembled WGS sequence"/>
</dbReference>